<dbReference type="AlphaFoldDB" id="A0A645IAZ5"/>
<organism evidence="1">
    <name type="scientific">bioreactor metagenome</name>
    <dbReference type="NCBI Taxonomy" id="1076179"/>
    <lineage>
        <taxon>unclassified sequences</taxon>
        <taxon>metagenomes</taxon>
        <taxon>ecological metagenomes</taxon>
    </lineage>
</organism>
<protein>
    <submittedName>
        <fullName evidence="1">Uncharacterized protein</fullName>
    </submittedName>
</protein>
<sequence length="106" mass="12070">MNYRQSNVRSLIGWIEPRFQRQAWMPDIHGALWKVERDRVTRKIVQTYGVGFTLVNTTSVNHSKSTETVEVILDSGTPLAVFAKAIRGTQVFRHRLISIQEANCAA</sequence>
<comment type="caution">
    <text evidence="1">The sequence shown here is derived from an EMBL/GenBank/DDBJ whole genome shotgun (WGS) entry which is preliminary data.</text>
</comment>
<evidence type="ECO:0000313" key="1">
    <source>
        <dbReference type="EMBL" id="MPN45494.1"/>
    </source>
</evidence>
<name>A0A645IAZ5_9ZZZZ</name>
<gene>
    <name evidence="1" type="ORF">SDC9_193061</name>
</gene>
<proteinExistence type="predicted"/>
<dbReference type="EMBL" id="VSSQ01105459">
    <property type="protein sequence ID" value="MPN45494.1"/>
    <property type="molecule type" value="Genomic_DNA"/>
</dbReference>
<reference evidence="1" key="1">
    <citation type="submission" date="2019-08" db="EMBL/GenBank/DDBJ databases">
        <authorList>
            <person name="Kucharzyk K."/>
            <person name="Murdoch R.W."/>
            <person name="Higgins S."/>
            <person name="Loffler F."/>
        </authorList>
    </citation>
    <scope>NUCLEOTIDE SEQUENCE</scope>
</reference>
<accession>A0A645IAZ5</accession>